<dbReference type="AlphaFoldDB" id="A0AA97GUX4"/>
<reference evidence="2" key="1">
    <citation type="submission" date="2023-06" db="EMBL/GenBank/DDBJ databases">
        <title>Gordonia sp. nov. and Pseudochrobactrum sp. nov., two species isolated from the burying beetle Nicrophorus vespilloides.</title>
        <authorList>
            <person name="Poehlein A."/>
            <person name="Guzman J."/>
            <person name="Daniel R."/>
            <person name="Vilcinskas A."/>
        </authorList>
    </citation>
    <scope>NUCLEOTIDE SEQUENCE</scope>
    <source>
        <strain evidence="2">MP11Mi</strain>
    </source>
</reference>
<organism evidence="2">
    <name type="scientific">Gordonia sp. MP11Mi</name>
    <dbReference type="NCBI Taxonomy" id="3022769"/>
    <lineage>
        <taxon>Bacteria</taxon>
        <taxon>Bacillati</taxon>
        <taxon>Actinomycetota</taxon>
        <taxon>Actinomycetes</taxon>
        <taxon>Mycobacteriales</taxon>
        <taxon>Gordoniaceae</taxon>
        <taxon>Gordonia</taxon>
    </lineage>
</organism>
<accession>A0AA97GUX4</accession>
<protein>
    <submittedName>
        <fullName evidence="2">Uncharacterized protein</fullName>
    </submittedName>
</protein>
<name>A0AA97GUX4_9ACTN</name>
<feature type="region of interest" description="Disordered" evidence="1">
    <location>
        <begin position="1"/>
        <end position="48"/>
    </location>
</feature>
<evidence type="ECO:0000313" key="2">
    <source>
        <dbReference type="EMBL" id="WOC13121.1"/>
    </source>
</evidence>
<evidence type="ECO:0000256" key="1">
    <source>
        <dbReference type="SAM" id="MobiDB-lite"/>
    </source>
</evidence>
<dbReference type="EMBL" id="CP128986">
    <property type="protein sequence ID" value="WOC13121.1"/>
    <property type="molecule type" value="Genomic_DNA"/>
</dbReference>
<proteinExistence type="predicted"/>
<sequence length="140" mass="14521">METEKSLEPGGPHARNPDPPNADLLSPDLLSADGVQPEGMTTVRSRGGGIAVTCTPTGLPVAMKLEPAQCRRDPSDLAADILALCQLAGVTAGVRRRTTLAADGVPEETLALLGLPSRADLLASEDAADIGLMRSARSRR</sequence>
<gene>
    <name evidence="2" type="ORF">MP11Mi_22180</name>
</gene>
<feature type="compositionally biased region" description="Low complexity" evidence="1">
    <location>
        <begin position="21"/>
        <end position="33"/>
    </location>
</feature>